<dbReference type="CDD" id="cd08357">
    <property type="entry name" value="VOC_like"/>
    <property type="match status" value="1"/>
</dbReference>
<evidence type="ECO:0000313" key="3">
    <source>
        <dbReference type="Proteomes" id="UP001596157"/>
    </source>
</evidence>
<dbReference type="SUPFAM" id="SSF54593">
    <property type="entry name" value="Glyoxalase/Bleomycin resistance protein/Dihydroxybiphenyl dioxygenase"/>
    <property type="match status" value="1"/>
</dbReference>
<sequence length="136" mass="14905">MRPAFHLAIPVDDLGAARAFYGGVLGCPQGRDSDTWVDWDLRGHQLVTHLAPRPAEANNPVDGHGVPVPHFGLVLDVASFHELAGRLRAAGTAFVIEPYLRFEGQPGEQWTMFLRDPAGNALEFKAFADESQLFAR</sequence>
<dbReference type="Gene3D" id="3.10.180.10">
    <property type="entry name" value="2,3-Dihydroxybiphenyl 1,2-Dioxygenase, domain 1"/>
    <property type="match status" value="1"/>
</dbReference>
<dbReference type="PANTHER" id="PTHR39434:SF1">
    <property type="entry name" value="VOC DOMAIN-CONTAINING PROTEIN"/>
    <property type="match status" value="1"/>
</dbReference>
<gene>
    <name evidence="2" type="ORF">ACFPM7_03075</name>
</gene>
<organism evidence="2 3">
    <name type="scientific">Actinokineospora guangxiensis</name>
    <dbReference type="NCBI Taxonomy" id="1490288"/>
    <lineage>
        <taxon>Bacteria</taxon>
        <taxon>Bacillati</taxon>
        <taxon>Actinomycetota</taxon>
        <taxon>Actinomycetes</taxon>
        <taxon>Pseudonocardiales</taxon>
        <taxon>Pseudonocardiaceae</taxon>
        <taxon>Actinokineospora</taxon>
    </lineage>
</organism>
<dbReference type="InterPro" id="IPR037523">
    <property type="entry name" value="VOC_core"/>
</dbReference>
<keyword evidence="3" id="KW-1185">Reference proteome</keyword>
<dbReference type="RefSeq" id="WP_378243491.1">
    <property type="nucleotide sequence ID" value="NZ_JBHSKF010000001.1"/>
</dbReference>
<dbReference type="PROSITE" id="PS51819">
    <property type="entry name" value="VOC"/>
    <property type="match status" value="1"/>
</dbReference>
<protein>
    <submittedName>
        <fullName evidence="2">VOC family protein</fullName>
    </submittedName>
</protein>
<accession>A0ABW0EF61</accession>
<feature type="domain" description="VOC" evidence="1">
    <location>
        <begin position="3"/>
        <end position="127"/>
    </location>
</feature>
<dbReference type="Pfam" id="PF00903">
    <property type="entry name" value="Glyoxalase"/>
    <property type="match status" value="1"/>
</dbReference>
<evidence type="ECO:0000313" key="2">
    <source>
        <dbReference type="EMBL" id="MFC5286022.1"/>
    </source>
</evidence>
<reference evidence="3" key="1">
    <citation type="journal article" date="2019" name="Int. J. Syst. Evol. Microbiol.">
        <title>The Global Catalogue of Microorganisms (GCM) 10K type strain sequencing project: providing services to taxonomists for standard genome sequencing and annotation.</title>
        <authorList>
            <consortium name="The Broad Institute Genomics Platform"/>
            <consortium name="The Broad Institute Genome Sequencing Center for Infectious Disease"/>
            <person name="Wu L."/>
            <person name="Ma J."/>
        </authorList>
    </citation>
    <scope>NUCLEOTIDE SEQUENCE [LARGE SCALE GENOMIC DNA]</scope>
    <source>
        <strain evidence="3">CCUG 59778</strain>
    </source>
</reference>
<proteinExistence type="predicted"/>
<dbReference type="InterPro" id="IPR029068">
    <property type="entry name" value="Glyas_Bleomycin-R_OHBP_Dase"/>
</dbReference>
<dbReference type="PANTHER" id="PTHR39434">
    <property type="match status" value="1"/>
</dbReference>
<dbReference type="Proteomes" id="UP001596157">
    <property type="component" value="Unassembled WGS sequence"/>
</dbReference>
<comment type="caution">
    <text evidence="2">The sequence shown here is derived from an EMBL/GenBank/DDBJ whole genome shotgun (WGS) entry which is preliminary data.</text>
</comment>
<evidence type="ECO:0000259" key="1">
    <source>
        <dbReference type="PROSITE" id="PS51819"/>
    </source>
</evidence>
<dbReference type="EMBL" id="JBHSKF010000001">
    <property type="protein sequence ID" value="MFC5286022.1"/>
    <property type="molecule type" value="Genomic_DNA"/>
</dbReference>
<name>A0ABW0EF61_9PSEU</name>
<dbReference type="InterPro" id="IPR004360">
    <property type="entry name" value="Glyas_Fos-R_dOase_dom"/>
</dbReference>